<evidence type="ECO:0000313" key="1">
    <source>
        <dbReference type="EMBL" id="KAK9176261.1"/>
    </source>
</evidence>
<accession>A0AAP0LJI4</accession>
<organism evidence="1 2">
    <name type="scientific">Citrus x changshan-huyou</name>
    <dbReference type="NCBI Taxonomy" id="2935761"/>
    <lineage>
        <taxon>Eukaryota</taxon>
        <taxon>Viridiplantae</taxon>
        <taxon>Streptophyta</taxon>
        <taxon>Embryophyta</taxon>
        <taxon>Tracheophyta</taxon>
        <taxon>Spermatophyta</taxon>
        <taxon>Magnoliopsida</taxon>
        <taxon>eudicotyledons</taxon>
        <taxon>Gunneridae</taxon>
        <taxon>Pentapetalae</taxon>
        <taxon>rosids</taxon>
        <taxon>malvids</taxon>
        <taxon>Sapindales</taxon>
        <taxon>Rutaceae</taxon>
        <taxon>Aurantioideae</taxon>
        <taxon>Citrus</taxon>
    </lineage>
</organism>
<protein>
    <submittedName>
        <fullName evidence="1">Uncharacterized protein</fullName>
    </submittedName>
</protein>
<comment type="caution">
    <text evidence="1">The sequence shown here is derived from an EMBL/GenBank/DDBJ whole genome shotgun (WGS) entry which is preliminary data.</text>
</comment>
<evidence type="ECO:0000313" key="2">
    <source>
        <dbReference type="Proteomes" id="UP001428341"/>
    </source>
</evidence>
<sequence length="65" mass="7096">MFTVESFVAFTVGNGGCARFIKEVANPACHACDFGVCLLRLQLGSTKESPRCRGFGQDRDKKVLL</sequence>
<dbReference type="EMBL" id="JBCGBO010000025">
    <property type="protein sequence ID" value="KAK9176261.1"/>
    <property type="molecule type" value="Genomic_DNA"/>
</dbReference>
<gene>
    <name evidence="1" type="ORF">WN944_028275</name>
</gene>
<proteinExistence type="predicted"/>
<name>A0AAP0LJI4_9ROSI</name>
<reference evidence="1 2" key="1">
    <citation type="submission" date="2024-05" db="EMBL/GenBank/DDBJ databases">
        <title>Haplotype-resolved chromosome-level genome assembly of Huyou (Citrus changshanensis).</title>
        <authorList>
            <person name="Miao C."/>
            <person name="Chen W."/>
            <person name="Wu Y."/>
            <person name="Wang L."/>
            <person name="Zhao S."/>
            <person name="Grierson D."/>
            <person name="Xu C."/>
            <person name="Chen K."/>
        </authorList>
    </citation>
    <scope>NUCLEOTIDE SEQUENCE [LARGE SCALE GENOMIC DNA]</scope>
    <source>
        <strain evidence="1">01-14</strain>
        <tissue evidence="1">Leaf</tissue>
    </source>
</reference>
<dbReference type="AlphaFoldDB" id="A0AAP0LJI4"/>
<dbReference type="Proteomes" id="UP001428341">
    <property type="component" value="Unassembled WGS sequence"/>
</dbReference>
<keyword evidence="2" id="KW-1185">Reference proteome</keyword>